<evidence type="ECO:0000313" key="2">
    <source>
        <dbReference type="Proteomes" id="UP001596513"/>
    </source>
</evidence>
<dbReference type="RefSeq" id="WP_380204826.1">
    <property type="nucleotide sequence ID" value="NZ_JBHTEK010000001.1"/>
</dbReference>
<protein>
    <submittedName>
        <fullName evidence="1">Uncharacterized protein</fullName>
    </submittedName>
</protein>
<organism evidence="1 2">
    <name type="scientific">Hymenobacter humi</name>
    <dbReference type="NCBI Taxonomy" id="1411620"/>
    <lineage>
        <taxon>Bacteria</taxon>
        <taxon>Pseudomonadati</taxon>
        <taxon>Bacteroidota</taxon>
        <taxon>Cytophagia</taxon>
        <taxon>Cytophagales</taxon>
        <taxon>Hymenobacteraceae</taxon>
        <taxon>Hymenobacter</taxon>
    </lineage>
</organism>
<gene>
    <name evidence="1" type="ORF">ACFQT0_19605</name>
</gene>
<name>A0ABW2U8X2_9BACT</name>
<sequence length="124" mass="14199">MAERWPDFKRGYKLVKRGQDGLDKKALEALGDNRSAYFDFGFFEKEGCFYCYNKKMEARICNFTFSIQYFVLSSNEPKYVCHFVNCFGTSRTMAVTTDDFTSVATFKSAWPGWATSSSRATTSS</sequence>
<proteinExistence type="predicted"/>
<accession>A0ABW2U8X2</accession>
<keyword evidence="2" id="KW-1185">Reference proteome</keyword>
<comment type="caution">
    <text evidence="1">The sequence shown here is derived from an EMBL/GenBank/DDBJ whole genome shotgun (WGS) entry which is preliminary data.</text>
</comment>
<dbReference type="EMBL" id="JBHTEK010000001">
    <property type="protein sequence ID" value="MFC7669316.1"/>
    <property type="molecule type" value="Genomic_DNA"/>
</dbReference>
<evidence type="ECO:0000313" key="1">
    <source>
        <dbReference type="EMBL" id="MFC7669316.1"/>
    </source>
</evidence>
<dbReference type="Proteomes" id="UP001596513">
    <property type="component" value="Unassembled WGS sequence"/>
</dbReference>
<reference evidence="2" key="1">
    <citation type="journal article" date="2019" name="Int. J. Syst. Evol. Microbiol.">
        <title>The Global Catalogue of Microorganisms (GCM) 10K type strain sequencing project: providing services to taxonomists for standard genome sequencing and annotation.</title>
        <authorList>
            <consortium name="The Broad Institute Genomics Platform"/>
            <consortium name="The Broad Institute Genome Sequencing Center for Infectious Disease"/>
            <person name="Wu L."/>
            <person name="Ma J."/>
        </authorList>
    </citation>
    <scope>NUCLEOTIDE SEQUENCE [LARGE SCALE GENOMIC DNA]</scope>
    <source>
        <strain evidence="2">JCM 19635</strain>
    </source>
</reference>